<protein>
    <recommendedName>
        <fullName evidence="3">DUF523 domain-containing protein</fullName>
    </recommendedName>
</protein>
<accession>A0ABV0ER19</accession>
<comment type="caution">
    <text evidence="1">The sequence shown here is derived from an EMBL/GenBank/DDBJ whole genome shotgun (WGS) entry which is preliminary data.</text>
</comment>
<name>A0ABV0ER19_9ENTE</name>
<proteinExistence type="predicted"/>
<evidence type="ECO:0008006" key="3">
    <source>
        <dbReference type="Google" id="ProtNLM"/>
    </source>
</evidence>
<keyword evidence="2" id="KW-1185">Reference proteome</keyword>
<gene>
    <name evidence="1" type="ORF">JZO67_002969</name>
</gene>
<dbReference type="InterPro" id="IPR007553">
    <property type="entry name" value="2-thiour_desulf"/>
</dbReference>
<dbReference type="EMBL" id="JAFREL020000002">
    <property type="protein sequence ID" value="MEO1770996.1"/>
    <property type="molecule type" value="Genomic_DNA"/>
</dbReference>
<organism evidence="1 2">
    <name type="scientific">Candidatus Enterococcus ferrettii</name>
    <dbReference type="NCBI Taxonomy" id="2815324"/>
    <lineage>
        <taxon>Bacteria</taxon>
        <taxon>Bacillati</taxon>
        <taxon>Bacillota</taxon>
        <taxon>Bacilli</taxon>
        <taxon>Lactobacillales</taxon>
        <taxon>Enterococcaceae</taxon>
        <taxon>Enterococcus</taxon>
    </lineage>
</organism>
<dbReference type="PANTHER" id="PTHR30087">
    <property type="entry name" value="INNER MEMBRANE PROTEIN"/>
    <property type="match status" value="1"/>
</dbReference>
<dbReference type="Proteomes" id="UP000664357">
    <property type="component" value="Unassembled WGS sequence"/>
</dbReference>
<evidence type="ECO:0000313" key="1">
    <source>
        <dbReference type="EMBL" id="MEO1770996.1"/>
    </source>
</evidence>
<dbReference type="PANTHER" id="PTHR30087:SF1">
    <property type="entry name" value="HYPOTHETICAL CYTOSOLIC PROTEIN"/>
    <property type="match status" value="1"/>
</dbReference>
<dbReference type="Pfam" id="PF04463">
    <property type="entry name" value="2-thiour_desulf"/>
    <property type="match status" value="1"/>
</dbReference>
<sequence length="156" mass="16850">MIGISACLAGVCCRYDGNHNQIDPLKQLVEQKKAVIVCPEVLGGLPTPRTPAEIVGGDGFDVWQEQAIVVDQTGENVTELFKQGAINAYQEFKKLDVTQLILKERSPSCGSQLIYDGSFSGTRIAGVGVATAYFINQGITVFSEENWQAEEGTHGD</sequence>
<reference evidence="1 2" key="2">
    <citation type="submission" date="2024-02" db="EMBL/GenBank/DDBJ databases">
        <title>The Genome Sequence of Enterococcus sp. DIV0159.</title>
        <authorList>
            <person name="Earl A."/>
            <person name="Manson A."/>
            <person name="Gilmore M."/>
            <person name="Sanders J."/>
            <person name="Shea T."/>
            <person name="Howe W."/>
            <person name="Livny J."/>
            <person name="Cuomo C."/>
            <person name="Neafsey D."/>
            <person name="Birren B."/>
        </authorList>
    </citation>
    <scope>NUCLEOTIDE SEQUENCE [LARGE SCALE GENOMIC DNA]</scope>
    <source>
        <strain evidence="1 2">665A</strain>
    </source>
</reference>
<reference evidence="1 2" key="1">
    <citation type="submission" date="2021-03" db="EMBL/GenBank/DDBJ databases">
        <authorList>
            <person name="Gilmore M.S."/>
            <person name="Schwartzman J."/>
            <person name="Van Tyne D."/>
            <person name="Martin M."/>
            <person name="Earl A.M."/>
            <person name="Manson A.L."/>
            <person name="Straub T."/>
            <person name="Salamzade R."/>
            <person name="Saavedra J."/>
            <person name="Lebreton F."/>
            <person name="Prichula J."/>
            <person name="Schaufler K."/>
            <person name="Gaca A."/>
            <person name="Sgardioli B."/>
            <person name="Wagenaar J."/>
            <person name="Strong T."/>
        </authorList>
    </citation>
    <scope>NUCLEOTIDE SEQUENCE [LARGE SCALE GENOMIC DNA]</scope>
    <source>
        <strain evidence="1 2">665A</strain>
    </source>
</reference>
<dbReference type="RefSeq" id="WP_207703471.1">
    <property type="nucleotide sequence ID" value="NZ_JAFREL020000002.1"/>
</dbReference>
<evidence type="ECO:0000313" key="2">
    <source>
        <dbReference type="Proteomes" id="UP000664357"/>
    </source>
</evidence>